<dbReference type="Pfam" id="PF13639">
    <property type="entry name" value="zf-RING_2"/>
    <property type="match status" value="1"/>
</dbReference>
<evidence type="ECO:0000256" key="3">
    <source>
        <dbReference type="ARBA" id="ARBA00022679"/>
    </source>
</evidence>
<keyword evidence="3" id="KW-0808">Transferase</keyword>
<dbReference type="STRING" id="74649.A0A2P6SAK0"/>
<feature type="domain" description="RING-type" evidence="9">
    <location>
        <begin position="75"/>
        <end position="117"/>
    </location>
</feature>
<dbReference type="InterPro" id="IPR013083">
    <property type="entry name" value="Znf_RING/FYVE/PHD"/>
</dbReference>
<evidence type="ECO:0000256" key="2">
    <source>
        <dbReference type="ARBA" id="ARBA00012483"/>
    </source>
</evidence>
<dbReference type="GO" id="GO:0061630">
    <property type="term" value="F:ubiquitin protein ligase activity"/>
    <property type="evidence" value="ECO:0007669"/>
    <property type="project" value="UniProtKB-EC"/>
</dbReference>
<dbReference type="PANTHER" id="PTHR22937">
    <property type="entry name" value="E3 UBIQUITIN-PROTEIN LIGASE RNF165"/>
    <property type="match status" value="1"/>
</dbReference>
<dbReference type="SUPFAM" id="SSF57850">
    <property type="entry name" value="RING/U-box"/>
    <property type="match status" value="1"/>
</dbReference>
<name>A0A2P6SAK0_ROSCH</name>
<keyword evidence="5 8" id="KW-0863">Zinc-finger</keyword>
<dbReference type="PROSITE" id="PS50089">
    <property type="entry name" value="ZF_RING_2"/>
    <property type="match status" value="1"/>
</dbReference>
<dbReference type="EMBL" id="PDCK01000039">
    <property type="protein sequence ID" value="PRQ55707.1"/>
    <property type="molecule type" value="Genomic_DNA"/>
</dbReference>
<proteinExistence type="predicted"/>
<dbReference type="InterPro" id="IPR001841">
    <property type="entry name" value="Znf_RING"/>
</dbReference>
<dbReference type="PANTHER" id="PTHR22937:SF222">
    <property type="entry name" value="RING-TYPE E3 UBIQUITIN TRANSFERASE"/>
    <property type="match status" value="1"/>
</dbReference>
<evidence type="ECO:0000259" key="9">
    <source>
        <dbReference type="PROSITE" id="PS50089"/>
    </source>
</evidence>
<dbReference type="EC" id="2.3.2.27" evidence="2"/>
<evidence type="ECO:0000256" key="5">
    <source>
        <dbReference type="ARBA" id="ARBA00022771"/>
    </source>
</evidence>
<keyword evidence="6" id="KW-0833">Ubl conjugation pathway</keyword>
<dbReference type="Gramene" id="PRQ55707">
    <property type="protein sequence ID" value="PRQ55707"/>
    <property type="gene ID" value="RchiOBHm_Chr1g0327571"/>
</dbReference>
<comment type="caution">
    <text evidence="10">The sequence shown here is derived from an EMBL/GenBank/DDBJ whole genome shotgun (WGS) entry which is preliminary data.</text>
</comment>
<organism evidence="10 11">
    <name type="scientific">Rosa chinensis</name>
    <name type="common">China rose</name>
    <dbReference type="NCBI Taxonomy" id="74649"/>
    <lineage>
        <taxon>Eukaryota</taxon>
        <taxon>Viridiplantae</taxon>
        <taxon>Streptophyta</taxon>
        <taxon>Embryophyta</taxon>
        <taxon>Tracheophyta</taxon>
        <taxon>Spermatophyta</taxon>
        <taxon>Magnoliopsida</taxon>
        <taxon>eudicotyledons</taxon>
        <taxon>Gunneridae</taxon>
        <taxon>Pentapetalae</taxon>
        <taxon>rosids</taxon>
        <taxon>fabids</taxon>
        <taxon>Rosales</taxon>
        <taxon>Rosaceae</taxon>
        <taxon>Rosoideae</taxon>
        <taxon>Rosoideae incertae sedis</taxon>
        <taxon>Rosa</taxon>
    </lineage>
</organism>
<dbReference type="GO" id="GO:0005634">
    <property type="term" value="C:nucleus"/>
    <property type="evidence" value="ECO:0007669"/>
    <property type="project" value="TreeGrafter"/>
</dbReference>
<comment type="catalytic activity">
    <reaction evidence="1">
        <text>S-ubiquitinyl-[E2 ubiquitin-conjugating enzyme]-L-cysteine + [acceptor protein]-L-lysine = [E2 ubiquitin-conjugating enzyme]-L-cysteine + N(6)-ubiquitinyl-[acceptor protein]-L-lysine.</text>
        <dbReference type="EC" id="2.3.2.27"/>
    </reaction>
</comment>
<dbReference type="GO" id="GO:0008270">
    <property type="term" value="F:zinc ion binding"/>
    <property type="evidence" value="ECO:0007669"/>
    <property type="project" value="UniProtKB-KW"/>
</dbReference>
<dbReference type="Gene3D" id="3.30.40.10">
    <property type="entry name" value="Zinc/RING finger domain, C3HC4 (zinc finger)"/>
    <property type="match status" value="1"/>
</dbReference>
<keyword evidence="7" id="KW-0862">Zinc</keyword>
<dbReference type="Proteomes" id="UP000238479">
    <property type="component" value="Chromosome 1"/>
</dbReference>
<evidence type="ECO:0000256" key="8">
    <source>
        <dbReference type="PROSITE-ProRule" id="PRU00175"/>
    </source>
</evidence>
<evidence type="ECO:0000256" key="7">
    <source>
        <dbReference type="ARBA" id="ARBA00022833"/>
    </source>
</evidence>
<sequence length="147" mass="17158">MWTVSHMMTLSPMEKVISYYRASKVADNLNDEDLRCFLEEQLCKEKAGLSEKTIARRLKTKVYVASKVEENPDACSICMAGYKDRDKVASLYYCCHEYHEECIKEWLLKSNLCPMCRALAIIPEDYPCWEADVQLHQAFFLHLQYAI</sequence>
<keyword evidence="4" id="KW-0479">Metal-binding</keyword>
<gene>
    <name evidence="10" type="ORF">RchiOBHm_Chr1g0327571</name>
</gene>
<dbReference type="InterPro" id="IPR045191">
    <property type="entry name" value="MBR1/2-like"/>
</dbReference>
<keyword evidence="11" id="KW-1185">Reference proteome</keyword>
<protein>
    <recommendedName>
        <fullName evidence="2">RING-type E3 ubiquitin transferase</fullName>
        <ecNumber evidence="2">2.3.2.27</ecNumber>
    </recommendedName>
</protein>
<dbReference type="SMART" id="SM00184">
    <property type="entry name" value="RING"/>
    <property type="match status" value="1"/>
</dbReference>
<evidence type="ECO:0000256" key="6">
    <source>
        <dbReference type="ARBA" id="ARBA00022786"/>
    </source>
</evidence>
<dbReference type="AlphaFoldDB" id="A0A2P6SAK0"/>
<evidence type="ECO:0000313" key="11">
    <source>
        <dbReference type="Proteomes" id="UP000238479"/>
    </source>
</evidence>
<accession>A0A2P6SAK0</accession>
<evidence type="ECO:0000313" key="10">
    <source>
        <dbReference type="EMBL" id="PRQ55707.1"/>
    </source>
</evidence>
<reference evidence="10 11" key="1">
    <citation type="journal article" date="2018" name="Nat. Genet.">
        <title>The Rosa genome provides new insights in the design of modern roses.</title>
        <authorList>
            <person name="Bendahmane M."/>
        </authorList>
    </citation>
    <scope>NUCLEOTIDE SEQUENCE [LARGE SCALE GENOMIC DNA]</scope>
    <source>
        <strain evidence="11">cv. Old Blush</strain>
    </source>
</reference>
<evidence type="ECO:0000256" key="1">
    <source>
        <dbReference type="ARBA" id="ARBA00000900"/>
    </source>
</evidence>
<evidence type="ECO:0000256" key="4">
    <source>
        <dbReference type="ARBA" id="ARBA00022723"/>
    </source>
</evidence>